<evidence type="ECO:0000256" key="3">
    <source>
        <dbReference type="ARBA" id="ARBA00018111"/>
    </source>
</evidence>
<dbReference type="EMBL" id="FRAG01000027">
    <property type="protein sequence ID" value="SHK11599.1"/>
    <property type="molecule type" value="Genomic_DNA"/>
</dbReference>
<organism evidence="10 11">
    <name type="scientific">Paramaledivibacter caminithermalis (strain DSM 15212 / CIP 107654 / DViRD3)</name>
    <name type="common">Clostridium caminithermale</name>
    <dbReference type="NCBI Taxonomy" id="1121301"/>
    <lineage>
        <taxon>Bacteria</taxon>
        <taxon>Bacillati</taxon>
        <taxon>Bacillota</taxon>
        <taxon>Clostridia</taxon>
        <taxon>Peptostreptococcales</taxon>
        <taxon>Caminicellaceae</taxon>
        <taxon>Paramaledivibacter</taxon>
    </lineage>
</organism>
<dbReference type="Proteomes" id="UP000184465">
    <property type="component" value="Unassembled WGS sequence"/>
</dbReference>
<keyword evidence="11" id="KW-1185">Reference proteome</keyword>
<dbReference type="AlphaFoldDB" id="A0A1M6PUI2"/>
<comment type="function">
    <text evidence="5">Modulates RecA activity.</text>
</comment>
<feature type="domain" description="RecX third three-helical" evidence="8">
    <location>
        <begin position="166"/>
        <end position="213"/>
    </location>
</feature>
<dbReference type="InterPro" id="IPR053924">
    <property type="entry name" value="RecX_HTH_2nd"/>
</dbReference>
<evidence type="ECO:0000256" key="5">
    <source>
        <dbReference type="HAMAP-Rule" id="MF_01114"/>
    </source>
</evidence>
<dbReference type="InterPro" id="IPR053925">
    <property type="entry name" value="RecX_HTH_3rd"/>
</dbReference>
<dbReference type="GO" id="GO:0006282">
    <property type="term" value="P:regulation of DNA repair"/>
    <property type="evidence" value="ECO:0007669"/>
    <property type="project" value="UniProtKB-UniRule"/>
</dbReference>
<dbReference type="HAMAP" id="MF_01114">
    <property type="entry name" value="RecX"/>
    <property type="match status" value="1"/>
</dbReference>
<sequence length="217" mass="26017">MLEREETVLLKKEFEITKLETQKRNNNRISVYINNKYAFGVHKDIIYKLNLEKGKLVDQNFIEKIIKTEEQKKAKDYAIKILSYRPRSQKEIKDKLEQKGYENQVVNRTLAWLREYKLIDDKEFAKEYIKSKGEKYGGSRIKIELIRKGVEEEIIDSVLNDKLNDEKEYEIALEQAKKKMKAYKGDEREAVYRKLGYYLQRRGFSYDIISKILRELL</sequence>
<dbReference type="Pfam" id="PF21982">
    <property type="entry name" value="RecX_HTH1"/>
    <property type="match status" value="1"/>
</dbReference>
<comment type="subcellular location">
    <subcellularLocation>
        <location evidence="1 5">Cytoplasm</location>
    </subcellularLocation>
</comment>
<dbReference type="Gene3D" id="1.10.10.10">
    <property type="entry name" value="Winged helix-like DNA-binding domain superfamily/Winged helix DNA-binding domain"/>
    <property type="match status" value="3"/>
</dbReference>
<dbReference type="PANTHER" id="PTHR33602">
    <property type="entry name" value="REGULATORY PROTEIN RECX FAMILY PROTEIN"/>
    <property type="match status" value="1"/>
</dbReference>
<evidence type="ECO:0000313" key="11">
    <source>
        <dbReference type="Proteomes" id="UP000184465"/>
    </source>
</evidence>
<evidence type="ECO:0000256" key="6">
    <source>
        <dbReference type="SAM" id="Coils"/>
    </source>
</evidence>
<feature type="domain" description="RecX first three-helical" evidence="9">
    <location>
        <begin position="74"/>
        <end position="113"/>
    </location>
</feature>
<dbReference type="STRING" id="1121301.SAMN02745912_02295"/>
<feature type="domain" description="RecX second three-helical" evidence="7">
    <location>
        <begin position="120"/>
        <end position="159"/>
    </location>
</feature>
<protein>
    <recommendedName>
        <fullName evidence="3 5">Regulatory protein RecX</fullName>
    </recommendedName>
</protein>
<evidence type="ECO:0000256" key="2">
    <source>
        <dbReference type="ARBA" id="ARBA00009695"/>
    </source>
</evidence>
<dbReference type="Pfam" id="PF21981">
    <property type="entry name" value="RecX_HTH3"/>
    <property type="match status" value="1"/>
</dbReference>
<evidence type="ECO:0000313" key="10">
    <source>
        <dbReference type="EMBL" id="SHK11599.1"/>
    </source>
</evidence>
<reference evidence="10 11" key="1">
    <citation type="submission" date="2016-11" db="EMBL/GenBank/DDBJ databases">
        <authorList>
            <person name="Jaros S."/>
            <person name="Januszkiewicz K."/>
            <person name="Wedrychowicz H."/>
        </authorList>
    </citation>
    <scope>NUCLEOTIDE SEQUENCE [LARGE SCALE GENOMIC DNA]</scope>
    <source>
        <strain evidence="10 11">DSM 15212</strain>
    </source>
</reference>
<evidence type="ECO:0000256" key="4">
    <source>
        <dbReference type="ARBA" id="ARBA00022490"/>
    </source>
</evidence>
<dbReference type="PANTHER" id="PTHR33602:SF1">
    <property type="entry name" value="REGULATORY PROTEIN RECX FAMILY PROTEIN"/>
    <property type="match status" value="1"/>
</dbReference>
<evidence type="ECO:0000256" key="1">
    <source>
        <dbReference type="ARBA" id="ARBA00004496"/>
    </source>
</evidence>
<evidence type="ECO:0000259" key="7">
    <source>
        <dbReference type="Pfam" id="PF02631"/>
    </source>
</evidence>
<dbReference type="OrthoDB" id="5421057at2"/>
<dbReference type="Pfam" id="PF02631">
    <property type="entry name" value="RecX_HTH2"/>
    <property type="match status" value="1"/>
</dbReference>
<evidence type="ECO:0000259" key="9">
    <source>
        <dbReference type="Pfam" id="PF21982"/>
    </source>
</evidence>
<dbReference type="InterPro" id="IPR003783">
    <property type="entry name" value="Regulatory_RecX"/>
</dbReference>
<accession>A0A1M6PUI2</accession>
<dbReference type="InterPro" id="IPR053926">
    <property type="entry name" value="RecX_HTH_1st"/>
</dbReference>
<dbReference type="GO" id="GO:0005737">
    <property type="term" value="C:cytoplasm"/>
    <property type="evidence" value="ECO:0007669"/>
    <property type="project" value="UniProtKB-SubCell"/>
</dbReference>
<feature type="coiled-coil region" evidence="6">
    <location>
        <begin position="159"/>
        <end position="186"/>
    </location>
</feature>
<gene>
    <name evidence="5" type="primary">recX</name>
    <name evidence="10" type="ORF">SAMN02745912_02295</name>
</gene>
<keyword evidence="4 5" id="KW-0963">Cytoplasm</keyword>
<keyword evidence="6" id="KW-0175">Coiled coil</keyword>
<comment type="similarity">
    <text evidence="2 5">Belongs to the RecX family.</text>
</comment>
<evidence type="ECO:0000259" key="8">
    <source>
        <dbReference type="Pfam" id="PF21981"/>
    </source>
</evidence>
<dbReference type="InterPro" id="IPR036388">
    <property type="entry name" value="WH-like_DNA-bd_sf"/>
</dbReference>
<proteinExistence type="inferred from homology"/>
<name>A0A1M6PUI2_PARC5</name>